<evidence type="ECO:0000313" key="3">
    <source>
        <dbReference type="EMBL" id="ENZ19415.1"/>
    </source>
</evidence>
<accession>A0A0E2HP08</accession>
<comment type="caution">
    <text evidence="2">The sequence shown here is derived from an EMBL/GenBank/DDBJ whole genome shotgun (WGS) entry which is preliminary data.</text>
</comment>
<sequence>MDRGEITPFRMQVLMEVAARIVKIMVTGAWHLSFEEMDMVLTLVRNGMDESIRRNMKGDKKDVFKDGRTEKDDEVGA</sequence>
<evidence type="ECO:0000313" key="2">
    <source>
        <dbReference type="EMBL" id="ENZ13812.1"/>
    </source>
</evidence>
<dbReference type="EMBL" id="AGYR01000005">
    <property type="protein sequence ID" value="ENZ19415.1"/>
    <property type="molecule type" value="Genomic_DNA"/>
</dbReference>
<dbReference type="PATRIC" id="fig|999408.3.peg.2928"/>
<evidence type="ECO:0000256" key="1">
    <source>
        <dbReference type="SAM" id="MobiDB-lite"/>
    </source>
</evidence>
<dbReference type="HOGENOM" id="CLU_2631899_0_0_9"/>
<organism evidence="2 4">
    <name type="scientific">[Clostridium] clostridioforme 90A8</name>
    <dbReference type="NCBI Taxonomy" id="999408"/>
    <lineage>
        <taxon>Bacteria</taxon>
        <taxon>Bacillati</taxon>
        <taxon>Bacillota</taxon>
        <taxon>Clostridia</taxon>
        <taxon>Lachnospirales</taxon>
        <taxon>Lachnospiraceae</taxon>
        <taxon>Enterocloster</taxon>
    </lineage>
</organism>
<feature type="region of interest" description="Disordered" evidence="1">
    <location>
        <begin position="55"/>
        <end position="77"/>
    </location>
</feature>
<dbReference type="Proteomes" id="UP000013085">
    <property type="component" value="Unassembled WGS sequence"/>
</dbReference>
<dbReference type="EMBL" id="AGYR01000029">
    <property type="protein sequence ID" value="ENZ13812.1"/>
    <property type="molecule type" value="Genomic_DNA"/>
</dbReference>
<protein>
    <submittedName>
        <fullName evidence="2">Uncharacterized protein</fullName>
    </submittedName>
</protein>
<gene>
    <name evidence="3" type="ORF">HMPREF1090_00802</name>
    <name evidence="2" type="ORF">HMPREF1090_02707</name>
</gene>
<feature type="compositionally biased region" description="Basic and acidic residues" evidence="1">
    <location>
        <begin position="55"/>
        <end position="71"/>
    </location>
</feature>
<reference evidence="2 4" key="1">
    <citation type="submission" date="2013-01" db="EMBL/GenBank/DDBJ databases">
        <title>The Genome Sequence of Clostridium clostridioforme 90A8.</title>
        <authorList>
            <consortium name="The Broad Institute Genome Sequencing Platform"/>
            <person name="Earl A."/>
            <person name="Ward D."/>
            <person name="Feldgarden M."/>
            <person name="Gevers D."/>
            <person name="Courvalin P."/>
            <person name="Lambert T."/>
            <person name="Walker B."/>
            <person name="Young S.K."/>
            <person name="Zeng Q."/>
            <person name="Gargeya S."/>
            <person name="Fitzgerald M."/>
            <person name="Haas B."/>
            <person name="Abouelleil A."/>
            <person name="Alvarado L."/>
            <person name="Arachchi H.M."/>
            <person name="Berlin A.M."/>
            <person name="Chapman S.B."/>
            <person name="Dewar J."/>
            <person name="Goldberg J."/>
            <person name="Griggs A."/>
            <person name="Gujja S."/>
            <person name="Hansen M."/>
            <person name="Howarth C."/>
            <person name="Imamovic A."/>
            <person name="Larimer J."/>
            <person name="McCowan C."/>
            <person name="Murphy C."/>
            <person name="Neiman D."/>
            <person name="Pearson M."/>
            <person name="Priest M."/>
            <person name="Roberts A."/>
            <person name="Saif S."/>
            <person name="Shea T."/>
            <person name="Sisk P."/>
            <person name="Sykes S."/>
            <person name="Wortman J."/>
            <person name="Nusbaum C."/>
            <person name="Birren B."/>
        </authorList>
    </citation>
    <scope>NUCLEOTIDE SEQUENCE [LARGE SCALE GENOMIC DNA]</scope>
    <source>
        <strain evidence="2 4">90A8</strain>
    </source>
</reference>
<evidence type="ECO:0000313" key="4">
    <source>
        <dbReference type="Proteomes" id="UP000013085"/>
    </source>
</evidence>
<dbReference type="AlphaFoldDB" id="A0A0E2HP08"/>
<proteinExistence type="predicted"/>
<dbReference type="RefSeq" id="WP_002594427.1">
    <property type="nucleotide sequence ID" value="NZ_KB850987.1"/>
</dbReference>
<name>A0A0E2HP08_9FIRM</name>